<dbReference type="Proteomes" id="UP000263072">
    <property type="component" value="Segment"/>
</dbReference>
<proteinExistence type="predicted"/>
<sequence>MKSMTRVISILAGTDELSEAFISVLHKADVDVNVDIDRVILLNDYGSATLVPNDNAVEIESSNLHGSRVIINDPVSALLFALYRLNLRLDVEDEDQIGVLPTGYPVLPEPRCTFADHSAKAYTKEQMLEYARDAVVRFTGMAPFEIESDPVSFDDMYKEHAVEWCDHCGGQIGDDCSCEDGEADEDEDEDEEWEDADCEHCGCTNCDCDIDEDECPRCHSSSCQCLPDFDGQEDPDQRK</sequence>
<dbReference type="EMBL" id="MH460462">
    <property type="protein sequence ID" value="AXG67628.1"/>
    <property type="molecule type" value="Genomic_DNA"/>
</dbReference>
<evidence type="ECO:0000313" key="2">
    <source>
        <dbReference type="Proteomes" id="UP000263072"/>
    </source>
</evidence>
<gene>
    <name evidence="1" type="ORF">JA33_254</name>
</gene>
<protein>
    <submittedName>
        <fullName evidence="1">Uncharacterized protein</fullName>
    </submittedName>
</protein>
<name>A0A384ZZE6_9CAUD</name>
<organism evidence="1 2">
    <name type="scientific">Dickeya phage vB_DsoM_JA33</name>
    <dbReference type="NCBI Taxonomy" id="2283032"/>
    <lineage>
        <taxon>Viruses</taxon>
        <taxon>Duplodnaviria</taxon>
        <taxon>Heunggongvirae</taxon>
        <taxon>Uroviricota</taxon>
        <taxon>Caudoviricetes</taxon>
        <taxon>Salmondvirus</taxon>
        <taxon>Salmondvirus JA11</taxon>
    </lineage>
</organism>
<reference evidence="1 2" key="1">
    <citation type="journal article" date="2018" name="Front. Microbiol.">
        <title>Jumbo Bacteriophages Are Represented Within an Increasing Diversity of Environmental Viruses Infecting the Emerging Phytopathogen, Dickeya solani.</title>
        <authorList>
            <person name="Day A.W."/>
            <person name="Ahn J."/>
            <person name="Salmond G.P.C."/>
        </authorList>
    </citation>
    <scope>NUCLEOTIDE SEQUENCE [LARGE SCALE GENOMIC DNA]</scope>
</reference>
<evidence type="ECO:0000313" key="1">
    <source>
        <dbReference type="EMBL" id="AXG67628.1"/>
    </source>
</evidence>
<accession>A0A384ZZE6</accession>